<proteinExistence type="predicted"/>
<gene>
    <name evidence="1" type="ORF">N476_10910</name>
</gene>
<dbReference type="OrthoDB" id="9804441at2"/>
<organism evidence="1 2">
    <name type="scientific">Pseudoalteromonas luteoviolacea H33</name>
    <dbReference type="NCBI Taxonomy" id="1365251"/>
    <lineage>
        <taxon>Bacteria</taxon>
        <taxon>Pseudomonadati</taxon>
        <taxon>Pseudomonadota</taxon>
        <taxon>Gammaproteobacteria</taxon>
        <taxon>Alteromonadales</taxon>
        <taxon>Pseudoalteromonadaceae</taxon>
        <taxon>Pseudoalteromonas</taxon>
    </lineage>
</organism>
<dbReference type="AlphaFoldDB" id="A0A167FNS5"/>
<name>A0A167FNS5_9GAMM</name>
<dbReference type="RefSeq" id="WP_081216356.1">
    <property type="nucleotide sequence ID" value="NZ_AUXZ01000062.1"/>
</dbReference>
<accession>A0A167FNS5</accession>
<evidence type="ECO:0000313" key="1">
    <source>
        <dbReference type="EMBL" id="KZN52565.1"/>
    </source>
</evidence>
<dbReference type="Pfam" id="PF13507">
    <property type="entry name" value="GATase_5"/>
    <property type="match status" value="1"/>
</dbReference>
<dbReference type="SUPFAM" id="SSF52317">
    <property type="entry name" value="Class I glutamine amidotransferase-like"/>
    <property type="match status" value="1"/>
</dbReference>
<dbReference type="InterPro" id="IPR029062">
    <property type="entry name" value="Class_I_gatase-like"/>
</dbReference>
<protein>
    <submittedName>
        <fullName evidence="1">Uncharacterized protein</fullName>
    </submittedName>
</protein>
<sequence length="50" mass="5355">MPVWVSHGEGHAELAHGAVMKATLEFGIAAIEHVDNFGQPTIQYPNDPNG</sequence>
<dbReference type="Gene3D" id="3.40.50.880">
    <property type="match status" value="1"/>
</dbReference>
<dbReference type="EMBL" id="AUXZ01000062">
    <property type="protein sequence ID" value="KZN52565.1"/>
    <property type="molecule type" value="Genomic_DNA"/>
</dbReference>
<reference evidence="1 2" key="1">
    <citation type="submission" date="2013-07" db="EMBL/GenBank/DDBJ databases">
        <title>Comparative Genomic and Metabolomic Analysis of Twelve Strains of Pseudoalteromonas luteoviolacea.</title>
        <authorList>
            <person name="Vynne N.G."/>
            <person name="Mansson M."/>
            <person name="Gram L."/>
        </authorList>
    </citation>
    <scope>NUCLEOTIDE SEQUENCE [LARGE SCALE GENOMIC DNA]</scope>
    <source>
        <strain evidence="1 2">H33</strain>
    </source>
</reference>
<evidence type="ECO:0000313" key="2">
    <source>
        <dbReference type="Proteomes" id="UP000076503"/>
    </source>
</evidence>
<dbReference type="PATRIC" id="fig|1365251.3.peg.1103"/>
<dbReference type="Proteomes" id="UP000076503">
    <property type="component" value="Unassembled WGS sequence"/>
</dbReference>
<comment type="caution">
    <text evidence="1">The sequence shown here is derived from an EMBL/GenBank/DDBJ whole genome shotgun (WGS) entry which is preliminary data.</text>
</comment>